<keyword evidence="3" id="KW-1185">Reference proteome</keyword>
<sequence length="138" mass="14396">PTTMKYTSVLSSLALFVASVSAQAVTFIAPPFDTQVSAGVPFNVTVQLHPQATDFNVVALYFGEQLGGDPSNQELGQELAIIGAPVFQPIGPFNGLILNVPLTINSPGSTNVTLGGFFVAGVAKNPGFFVTKTRVQVV</sequence>
<name>A0A0C9V780_SPHS4</name>
<feature type="non-terminal residue" evidence="2">
    <location>
        <position position="138"/>
    </location>
</feature>
<evidence type="ECO:0000313" key="3">
    <source>
        <dbReference type="Proteomes" id="UP000054279"/>
    </source>
</evidence>
<protein>
    <submittedName>
        <fullName evidence="2">Uncharacterized protein</fullName>
    </submittedName>
</protein>
<feature type="chain" id="PRO_5002214832" evidence="1">
    <location>
        <begin position="23"/>
        <end position="138"/>
    </location>
</feature>
<evidence type="ECO:0000256" key="1">
    <source>
        <dbReference type="SAM" id="SignalP"/>
    </source>
</evidence>
<evidence type="ECO:0000313" key="2">
    <source>
        <dbReference type="EMBL" id="KIJ33211.1"/>
    </source>
</evidence>
<dbReference type="HOGENOM" id="CLU_1887107_0_0_1"/>
<reference evidence="2 3" key="1">
    <citation type="submission" date="2014-06" db="EMBL/GenBank/DDBJ databases">
        <title>Evolutionary Origins and Diversification of the Mycorrhizal Mutualists.</title>
        <authorList>
            <consortium name="DOE Joint Genome Institute"/>
            <consortium name="Mycorrhizal Genomics Consortium"/>
            <person name="Kohler A."/>
            <person name="Kuo A."/>
            <person name="Nagy L.G."/>
            <person name="Floudas D."/>
            <person name="Copeland A."/>
            <person name="Barry K.W."/>
            <person name="Cichocki N."/>
            <person name="Veneault-Fourrey C."/>
            <person name="LaButti K."/>
            <person name="Lindquist E.A."/>
            <person name="Lipzen A."/>
            <person name="Lundell T."/>
            <person name="Morin E."/>
            <person name="Murat C."/>
            <person name="Riley R."/>
            <person name="Ohm R."/>
            <person name="Sun H."/>
            <person name="Tunlid A."/>
            <person name="Henrissat B."/>
            <person name="Grigoriev I.V."/>
            <person name="Hibbett D.S."/>
            <person name="Martin F."/>
        </authorList>
    </citation>
    <scope>NUCLEOTIDE SEQUENCE [LARGE SCALE GENOMIC DNA]</scope>
    <source>
        <strain evidence="2 3">SS14</strain>
    </source>
</reference>
<dbReference type="Proteomes" id="UP000054279">
    <property type="component" value="Unassembled WGS sequence"/>
</dbReference>
<keyword evidence="1" id="KW-0732">Signal</keyword>
<organism evidence="2 3">
    <name type="scientific">Sphaerobolus stellatus (strain SS14)</name>
    <dbReference type="NCBI Taxonomy" id="990650"/>
    <lineage>
        <taxon>Eukaryota</taxon>
        <taxon>Fungi</taxon>
        <taxon>Dikarya</taxon>
        <taxon>Basidiomycota</taxon>
        <taxon>Agaricomycotina</taxon>
        <taxon>Agaricomycetes</taxon>
        <taxon>Phallomycetidae</taxon>
        <taxon>Geastrales</taxon>
        <taxon>Sphaerobolaceae</taxon>
        <taxon>Sphaerobolus</taxon>
    </lineage>
</organism>
<dbReference type="EMBL" id="KN837216">
    <property type="protein sequence ID" value="KIJ33211.1"/>
    <property type="molecule type" value="Genomic_DNA"/>
</dbReference>
<proteinExistence type="predicted"/>
<feature type="signal peptide" evidence="1">
    <location>
        <begin position="1"/>
        <end position="22"/>
    </location>
</feature>
<dbReference type="AlphaFoldDB" id="A0A0C9V780"/>
<accession>A0A0C9V780</accession>
<gene>
    <name evidence="2" type="ORF">M422DRAFT_35585</name>
</gene>